<dbReference type="EMBL" id="JAPAAF010000006">
    <property type="protein sequence ID" value="MCW0482420.1"/>
    <property type="molecule type" value="Genomic_DNA"/>
</dbReference>
<keyword evidence="1" id="KW-0812">Transmembrane</keyword>
<evidence type="ECO:0000313" key="3">
    <source>
        <dbReference type="Proteomes" id="UP001163821"/>
    </source>
</evidence>
<keyword evidence="3" id="KW-1185">Reference proteome</keyword>
<dbReference type="AlphaFoldDB" id="A0AA42C9P7"/>
<evidence type="ECO:0000256" key="1">
    <source>
        <dbReference type="SAM" id="Phobius"/>
    </source>
</evidence>
<feature type="transmembrane region" description="Helical" evidence="1">
    <location>
        <begin position="139"/>
        <end position="161"/>
    </location>
</feature>
<keyword evidence="1" id="KW-0472">Membrane</keyword>
<name>A0AA42C9P7_9BACT</name>
<evidence type="ECO:0000313" key="2">
    <source>
        <dbReference type="EMBL" id="MCW0482420.1"/>
    </source>
</evidence>
<protein>
    <submittedName>
        <fullName evidence="2">Uncharacterized protein</fullName>
    </submittedName>
</protein>
<dbReference type="RefSeq" id="WP_282591023.1">
    <property type="nucleotide sequence ID" value="NZ_JAPAAF010000006.1"/>
</dbReference>
<reference evidence="2" key="1">
    <citation type="submission" date="2022-10" db="EMBL/GenBank/DDBJ databases">
        <title>Gaoshiqiia sediminis gen. nov., sp. nov., isolated from coastal sediment.</title>
        <authorList>
            <person name="Yu W.X."/>
            <person name="Mu D.S."/>
            <person name="Du J.Z."/>
            <person name="Liang Y.Q."/>
        </authorList>
    </citation>
    <scope>NUCLEOTIDE SEQUENCE</scope>
    <source>
        <strain evidence="2">A06</strain>
    </source>
</reference>
<organism evidence="2 3">
    <name type="scientific">Gaoshiqia sediminis</name>
    <dbReference type="NCBI Taxonomy" id="2986998"/>
    <lineage>
        <taxon>Bacteria</taxon>
        <taxon>Pseudomonadati</taxon>
        <taxon>Bacteroidota</taxon>
        <taxon>Bacteroidia</taxon>
        <taxon>Marinilabiliales</taxon>
        <taxon>Prolixibacteraceae</taxon>
        <taxon>Gaoshiqia</taxon>
    </lineage>
</organism>
<keyword evidence="1" id="KW-1133">Transmembrane helix</keyword>
<accession>A0AA42C9P7</accession>
<comment type="caution">
    <text evidence="2">The sequence shown here is derived from an EMBL/GenBank/DDBJ whole genome shotgun (WGS) entry which is preliminary data.</text>
</comment>
<sequence>MKISRSNYEIYFLDYLDGTLPANRVDEFLDFLKNNPDLADELKGVSNINLYPGDQVFFCKKNELLKDPRIESADFDYRTVAYLEGDLEPPEQQRLLEEVADDPAKQKSFDLMMRLRLQVDETTRFPDKKSLMRSNRKKILLIWAGSAAAILLLILSIRVFLPNSLLAPTAHQQVAVVEMPVETDSPKSPTVEEEVKSETQEDLAKLEDVVLHEKKSVPVEQKQGEFLAENKLAANDRETAPELLAPLDARLRMTENTSAITKLEIEQKPKPEIEALSLDEYLAHKLIQAPKGESFTFSNLAKAGIQAAENISNNRLSVETNTQGRISEISFQSRLIAFSIPVRKNR</sequence>
<proteinExistence type="predicted"/>
<dbReference type="Proteomes" id="UP001163821">
    <property type="component" value="Unassembled WGS sequence"/>
</dbReference>
<gene>
    <name evidence="2" type="ORF">N2K84_06740</name>
</gene>